<dbReference type="Proteomes" id="UP000789901">
    <property type="component" value="Unassembled WGS sequence"/>
</dbReference>
<name>A0ABN7W8U7_GIGMA</name>
<accession>A0ABN7W8U7</accession>
<reference evidence="1 2" key="1">
    <citation type="submission" date="2021-06" db="EMBL/GenBank/DDBJ databases">
        <authorList>
            <person name="Kallberg Y."/>
            <person name="Tangrot J."/>
            <person name="Rosling A."/>
        </authorList>
    </citation>
    <scope>NUCLEOTIDE SEQUENCE [LARGE SCALE GENOMIC DNA]</scope>
    <source>
        <strain evidence="1 2">120-4 pot B 10/14</strain>
    </source>
</reference>
<dbReference type="Pfam" id="PF02452">
    <property type="entry name" value="PemK_toxin"/>
    <property type="match status" value="1"/>
</dbReference>
<protein>
    <submittedName>
        <fullName evidence="1">43705_t:CDS:1</fullName>
    </submittedName>
</protein>
<organism evidence="1 2">
    <name type="scientific">Gigaspora margarita</name>
    <dbReference type="NCBI Taxonomy" id="4874"/>
    <lineage>
        <taxon>Eukaryota</taxon>
        <taxon>Fungi</taxon>
        <taxon>Fungi incertae sedis</taxon>
        <taxon>Mucoromycota</taxon>
        <taxon>Glomeromycotina</taxon>
        <taxon>Glomeromycetes</taxon>
        <taxon>Diversisporales</taxon>
        <taxon>Gigasporaceae</taxon>
        <taxon>Gigaspora</taxon>
    </lineage>
</organism>
<comment type="caution">
    <text evidence="1">The sequence shown here is derived from an EMBL/GenBank/DDBJ whole genome shotgun (WGS) entry which is preliminary data.</text>
</comment>
<gene>
    <name evidence="1" type="ORF">GMARGA_LOCUS28058</name>
</gene>
<dbReference type="InterPro" id="IPR003477">
    <property type="entry name" value="PemK-like"/>
</dbReference>
<dbReference type="SUPFAM" id="SSF50118">
    <property type="entry name" value="Cell growth inhibitor/plasmid maintenance toxic component"/>
    <property type="match status" value="1"/>
</dbReference>
<dbReference type="PANTHER" id="PTHR33988">
    <property type="entry name" value="ENDORIBONUCLEASE MAZF-RELATED"/>
    <property type="match status" value="1"/>
</dbReference>
<sequence length="181" mass="21118">MRHPSPTTTAKQTLSVIVKPQTYQLLHQEIGKGKISRFVEELIIRELSGHSKELERKQQEFQQKLIAGYKRMSEKIPKQGEIGGIENTIDFNRKREKEQNKIRPVLILSNNWQNQYSDYSVVAPLTSEEEELEHIEPFEVLIEANKENGLDRKSKILLYRLRAIDKKLRLIERKGQVGSKI</sequence>
<evidence type="ECO:0000313" key="2">
    <source>
        <dbReference type="Proteomes" id="UP000789901"/>
    </source>
</evidence>
<evidence type="ECO:0000313" key="1">
    <source>
        <dbReference type="EMBL" id="CAG8822301.1"/>
    </source>
</evidence>
<dbReference type="Gene3D" id="2.30.30.110">
    <property type="match status" value="1"/>
</dbReference>
<dbReference type="EMBL" id="CAJVQB010035265">
    <property type="protein sequence ID" value="CAG8822301.1"/>
    <property type="molecule type" value="Genomic_DNA"/>
</dbReference>
<keyword evidence="2" id="KW-1185">Reference proteome</keyword>
<dbReference type="InterPro" id="IPR011067">
    <property type="entry name" value="Plasmid_toxin/cell-grow_inhib"/>
</dbReference>
<proteinExistence type="predicted"/>